<dbReference type="PANTHER" id="PTHR21646">
    <property type="entry name" value="UBIQUITIN CARBOXYL-TERMINAL HYDROLASE"/>
    <property type="match status" value="1"/>
</dbReference>
<dbReference type="InterPro" id="IPR050185">
    <property type="entry name" value="Ub_carboxyl-term_hydrolase"/>
</dbReference>
<proteinExistence type="inferred from homology"/>
<feature type="compositionally biased region" description="Polar residues" evidence="2">
    <location>
        <begin position="180"/>
        <end position="219"/>
    </location>
</feature>
<dbReference type="EMBL" id="PDLN01000005">
    <property type="protein sequence ID" value="RDW85576.1"/>
    <property type="molecule type" value="Genomic_DNA"/>
</dbReference>
<dbReference type="InterPro" id="IPR036873">
    <property type="entry name" value="Rhodanese-like_dom_sf"/>
</dbReference>
<comment type="similarity">
    <text evidence="1">Belongs to the peptidase C19 family.</text>
</comment>
<feature type="compositionally biased region" description="Polar residues" evidence="2">
    <location>
        <begin position="12"/>
        <end position="23"/>
    </location>
</feature>
<sequence>MSPAATDGFPSRATTTVSKGGPVTSTVINNGMKQNGLDGLRGLNRVFPHIDDLTSAKPDINVHAPIRKILQDGELFAKQADTHLDFRRPDVALQEYMKASIVATDIIPRHKDYPSLQADRGDLHRLYTALKKRINNQHQKFIEVKELIKENNAKNGVQPIALRGTDSGAVDSLVDKTHIRSQSAQTSASNGSYSTLSLGTRDTESLKSPLTSISVSPRNSIEPRRKPPVVPKPNALHGNAIQPLVVKSKDESPIDLAARFARLRASETATPVQDPRIRTRPITIPGSSNTPVASEQKAQDPAGPTKPVARPSGPREMPTVPSGPIRSMKMKLPINVDVPTMPRAPDAIYSPASIRSADGTPNPSLPFSATKRTSQIRTSSRQNSISSLSKVARTPASVEEGREYFSMVPTAEPANSFMPAKRTSQEPNLPPESTTVTPGELMSWIGRHRILLVDVRSREDFDEGHIMSQYIICIEPDILTDGMSAEQLEERIVLSPDAEQELYAQRNEFDLVVYYNQSSTGIDSDGDLVNRPMEYFRRAVFEFAYNKQLKHKPLLLYGGLDAWIDLLGPASLQSSELRAASRQTLVNGVKPARPLGRFPRDTRRLAQERRKTYESRPLTAEEEKNWDKVLREAPEDAYYVRTPEEFFRKYPEVSLQESMVAPSRSNQHFQQAEDAHQRELASTMPPPPARPAPALPRQSFSGVSEKASTGGPLLPTQSGPSGKIESISEHQVRPGHTGLHNFGNTCYMNAAIQCLSVTAPVRNFLVNYQYPSQMPPRKEGETTDPPQLMVRNVGNLFRYLWNGQYAHITPKTFRDYVYRLHSMRGQRHQAESFGGPSQQDSAEFLEFILDILSDELNPLRNRAFPRDLTTAEEQKRAKMSALSCAREDWEKYRSHEGSLITEHMQGMWLTTTRCENCHYVSRRSSPFTNISVAIIPRGTESLTDALERQYNRTETLDDYKCDQCKVKKAATTQQQLARLPEYLVIQLNRFASQEGLAKIKTTITFPVGSQQPLDMTPYTIPAEPKEMNSPDLDDGFKGPFIYHCYATIHHIGNALSAGHYIAVTQNGEDKTGKKEWWVFNDTRLSKATIADIKSANTYVLFYKRTRAPK</sequence>
<feature type="region of interest" description="Disordered" evidence="2">
    <location>
        <begin position="351"/>
        <end position="388"/>
    </location>
</feature>
<dbReference type="InterPro" id="IPR001394">
    <property type="entry name" value="Peptidase_C19_UCH"/>
</dbReference>
<evidence type="ECO:0000259" key="3">
    <source>
        <dbReference type="PROSITE" id="PS50206"/>
    </source>
</evidence>
<organism evidence="5 6">
    <name type="scientific">Coleophoma crateriformis</name>
    <dbReference type="NCBI Taxonomy" id="565419"/>
    <lineage>
        <taxon>Eukaryota</taxon>
        <taxon>Fungi</taxon>
        <taxon>Dikarya</taxon>
        <taxon>Ascomycota</taxon>
        <taxon>Pezizomycotina</taxon>
        <taxon>Leotiomycetes</taxon>
        <taxon>Helotiales</taxon>
        <taxon>Dermateaceae</taxon>
        <taxon>Coleophoma</taxon>
    </lineage>
</organism>
<dbReference type="PANTHER" id="PTHR21646:SF23">
    <property type="entry name" value="UBIQUITIN CARBOXYL-TERMINAL HYDROLASE USP2"/>
    <property type="match status" value="1"/>
</dbReference>
<reference evidence="5 6" key="1">
    <citation type="journal article" date="2018" name="IMA Fungus">
        <title>IMA Genome-F 9: Draft genome sequence of Annulohypoxylon stygium, Aspergillus mulundensis, Berkeleyomyces basicola (syn. Thielaviopsis basicola), Ceratocystis smalleyi, two Cercospora beticola strains, Coleophoma cylindrospora, Fusarium fracticaudum, Phialophora cf. hyalina, and Morchella septimelata.</title>
        <authorList>
            <person name="Wingfield B.D."/>
            <person name="Bills G.F."/>
            <person name="Dong Y."/>
            <person name="Huang W."/>
            <person name="Nel W.J."/>
            <person name="Swalarsk-Parry B.S."/>
            <person name="Vaghefi N."/>
            <person name="Wilken P.M."/>
            <person name="An Z."/>
            <person name="de Beer Z.W."/>
            <person name="De Vos L."/>
            <person name="Chen L."/>
            <person name="Duong T.A."/>
            <person name="Gao Y."/>
            <person name="Hammerbacher A."/>
            <person name="Kikkert J.R."/>
            <person name="Li Y."/>
            <person name="Li H."/>
            <person name="Li K."/>
            <person name="Li Q."/>
            <person name="Liu X."/>
            <person name="Ma X."/>
            <person name="Naidoo K."/>
            <person name="Pethybridge S.J."/>
            <person name="Sun J."/>
            <person name="Steenkamp E.T."/>
            <person name="van der Nest M.A."/>
            <person name="van Wyk S."/>
            <person name="Wingfield M.J."/>
            <person name="Xiong C."/>
            <person name="Yue Q."/>
            <person name="Zhang X."/>
        </authorList>
    </citation>
    <scope>NUCLEOTIDE SEQUENCE [LARGE SCALE GENOMIC DNA]</scope>
    <source>
        <strain evidence="5 6">BP5796</strain>
    </source>
</reference>
<dbReference type="Proteomes" id="UP000256328">
    <property type="component" value="Unassembled WGS sequence"/>
</dbReference>
<evidence type="ECO:0000313" key="5">
    <source>
        <dbReference type="EMBL" id="RDW85576.1"/>
    </source>
</evidence>
<dbReference type="CDD" id="cd00158">
    <property type="entry name" value="RHOD"/>
    <property type="match status" value="1"/>
</dbReference>
<dbReference type="PROSITE" id="PS50235">
    <property type="entry name" value="USP_3"/>
    <property type="match status" value="1"/>
</dbReference>
<feature type="domain" description="Rhodanese" evidence="3">
    <location>
        <begin position="446"/>
        <end position="572"/>
    </location>
</feature>
<dbReference type="Gene3D" id="3.40.250.10">
    <property type="entry name" value="Rhodanese-like domain"/>
    <property type="match status" value="1"/>
</dbReference>
<evidence type="ECO:0000256" key="2">
    <source>
        <dbReference type="SAM" id="MobiDB-lite"/>
    </source>
</evidence>
<dbReference type="InterPro" id="IPR001763">
    <property type="entry name" value="Rhodanese-like_dom"/>
</dbReference>
<accession>A0A3D8SGZ3</accession>
<feature type="region of interest" description="Disordered" evidence="2">
    <location>
        <begin position="278"/>
        <end position="328"/>
    </location>
</feature>
<dbReference type="Gene3D" id="3.90.70.10">
    <property type="entry name" value="Cysteine proteinases"/>
    <property type="match status" value="1"/>
</dbReference>
<dbReference type="InterPro" id="IPR018200">
    <property type="entry name" value="USP_CS"/>
</dbReference>
<gene>
    <name evidence="5" type="ORF">BP5796_03901</name>
</gene>
<evidence type="ECO:0000256" key="1">
    <source>
        <dbReference type="ARBA" id="ARBA00009085"/>
    </source>
</evidence>
<dbReference type="GO" id="GO:0004843">
    <property type="term" value="F:cysteine-type deubiquitinase activity"/>
    <property type="evidence" value="ECO:0007669"/>
    <property type="project" value="InterPro"/>
</dbReference>
<feature type="domain" description="USP" evidence="4">
    <location>
        <begin position="737"/>
        <end position="1105"/>
    </location>
</feature>
<comment type="caution">
    <text evidence="5">The sequence shown here is derived from an EMBL/GenBank/DDBJ whole genome shotgun (WGS) entry which is preliminary data.</text>
</comment>
<keyword evidence="6" id="KW-1185">Reference proteome</keyword>
<dbReference type="PROSITE" id="PS50206">
    <property type="entry name" value="RHODANESE_3"/>
    <property type="match status" value="1"/>
</dbReference>
<name>A0A3D8SGZ3_9HELO</name>
<feature type="region of interest" description="Disordered" evidence="2">
    <location>
        <begin position="1"/>
        <end position="23"/>
    </location>
</feature>
<dbReference type="AlphaFoldDB" id="A0A3D8SGZ3"/>
<evidence type="ECO:0000259" key="4">
    <source>
        <dbReference type="PROSITE" id="PS50235"/>
    </source>
</evidence>
<dbReference type="GO" id="GO:0016579">
    <property type="term" value="P:protein deubiquitination"/>
    <property type="evidence" value="ECO:0007669"/>
    <property type="project" value="InterPro"/>
</dbReference>
<feature type="compositionally biased region" description="Polar residues" evidence="2">
    <location>
        <begin position="359"/>
        <end position="388"/>
    </location>
</feature>
<dbReference type="CDD" id="cd02674">
    <property type="entry name" value="Peptidase_C19R"/>
    <property type="match status" value="1"/>
</dbReference>
<protein>
    <submittedName>
        <fullName evidence="5">Uncharacterized protein</fullName>
    </submittedName>
</protein>
<feature type="region of interest" description="Disordered" evidence="2">
    <location>
        <begin position="180"/>
        <end position="236"/>
    </location>
</feature>
<dbReference type="OrthoDB" id="292964at2759"/>
<dbReference type="SUPFAM" id="SSF52821">
    <property type="entry name" value="Rhodanese/Cell cycle control phosphatase"/>
    <property type="match status" value="1"/>
</dbReference>
<dbReference type="InterPro" id="IPR038765">
    <property type="entry name" value="Papain-like_cys_pep_sf"/>
</dbReference>
<feature type="compositionally biased region" description="Pro residues" evidence="2">
    <location>
        <begin position="684"/>
        <end position="694"/>
    </location>
</feature>
<dbReference type="PROSITE" id="PS00972">
    <property type="entry name" value="USP_1"/>
    <property type="match status" value="1"/>
</dbReference>
<dbReference type="Pfam" id="PF00443">
    <property type="entry name" value="UCH"/>
    <property type="match status" value="1"/>
</dbReference>
<evidence type="ECO:0000313" key="6">
    <source>
        <dbReference type="Proteomes" id="UP000256328"/>
    </source>
</evidence>
<feature type="region of interest" description="Disordered" evidence="2">
    <location>
        <begin position="658"/>
        <end position="725"/>
    </location>
</feature>
<dbReference type="InterPro" id="IPR028889">
    <property type="entry name" value="USP"/>
</dbReference>
<dbReference type="SUPFAM" id="SSF54001">
    <property type="entry name" value="Cysteine proteinases"/>
    <property type="match status" value="1"/>
</dbReference>